<evidence type="ECO:0000313" key="2">
    <source>
        <dbReference type="EMBL" id="AWM33501.1"/>
    </source>
</evidence>
<dbReference type="SUPFAM" id="SSF69318">
    <property type="entry name" value="Integrin alpha N-terminal domain"/>
    <property type="match status" value="1"/>
</dbReference>
<feature type="chain" id="PRO_5016387690" description="VCBS repeat-containing protein" evidence="1">
    <location>
        <begin position="19"/>
        <end position="145"/>
    </location>
</feature>
<evidence type="ECO:0000313" key="3">
    <source>
        <dbReference type="Proteomes" id="UP000245999"/>
    </source>
</evidence>
<dbReference type="EMBL" id="CP029145">
    <property type="protein sequence ID" value="AWM33501.1"/>
    <property type="molecule type" value="Genomic_DNA"/>
</dbReference>
<dbReference type="KEGG" id="hnv:DDQ68_12320"/>
<proteinExistence type="predicted"/>
<keyword evidence="3" id="KW-1185">Reference proteome</keyword>
<reference evidence="3" key="1">
    <citation type="submission" date="2018-04" db="EMBL/GenBank/DDBJ databases">
        <title>Complete genome of Antarctic heterotrophic bacterium Hymenobacter nivis.</title>
        <authorList>
            <person name="Terashima M."/>
        </authorList>
    </citation>
    <scope>NUCLEOTIDE SEQUENCE [LARGE SCALE GENOMIC DNA]</scope>
    <source>
        <strain evidence="3">NBRC 111535</strain>
    </source>
</reference>
<evidence type="ECO:0008006" key="4">
    <source>
        <dbReference type="Google" id="ProtNLM"/>
    </source>
</evidence>
<dbReference type="RefSeq" id="WP_109656576.1">
    <property type="nucleotide sequence ID" value="NZ_CP029145.1"/>
</dbReference>
<dbReference type="Proteomes" id="UP000245999">
    <property type="component" value="Chromosome"/>
</dbReference>
<sequence length="145" mass="15240">MRFGFVLVLLGLSGAVPAAPRLVGGTLVPAGAVKGDFDGDGAPEFAWAVPPPLTPDSMDCVGECRCVVQFSNPAIKPLAIGKYIGGALTNLGDLNDDGKDDLGVLPDWFTSCWRSYLVFSYAPRTAAGPTRCRPLPCIATRWKAG</sequence>
<protein>
    <recommendedName>
        <fullName evidence="4">VCBS repeat-containing protein</fullName>
    </recommendedName>
</protein>
<gene>
    <name evidence="2" type="ORF">DDQ68_12320</name>
</gene>
<dbReference type="OrthoDB" id="637392at2"/>
<dbReference type="AlphaFoldDB" id="A0A2Z3GMA7"/>
<organism evidence="2 3">
    <name type="scientific">Hymenobacter nivis</name>
    <dbReference type="NCBI Taxonomy" id="1850093"/>
    <lineage>
        <taxon>Bacteria</taxon>
        <taxon>Pseudomonadati</taxon>
        <taxon>Bacteroidota</taxon>
        <taxon>Cytophagia</taxon>
        <taxon>Cytophagales</taxon>
        <taxon>Hymenobacteraceae</taxon>
        <taxon>Hymenobacter</taxon>
    </lineage>
</organism>
<evidence type="ECO:0000256" key="1">
    <source>
        <dbReference type="SAM" id="SignalP"/>
    </source>
</evidence>
<name>A0A2Z3GMA7_9BACT</name>
<dbReference type="InterPro" id="IPR028994">
    <property type="entry name" value="Integrin_alpha_N"/>
</dbReference>
<feature type="signal peptide" evidence="1">
    <location>
        <begin position="1"/>
        <end position="18"/>
    </location>
</feature>
<keyword evidence="1" id="KW-0732">Signal</keyword>
<accession>A0A2Z3GMA7</accession>